<dbReference type="Proteomes" id="UP001586593">
    <property type="component" value="Unassembled WGS sequence"/>
</dbReference>
<evidence type="ECO:0000313" key="2">
    <source>
        <dbReference type="Proteomes" id="UP001586593"/>
    </source>
</evidence>
<accession>A0ABR3V0C2</accession>
<keyword evidence="2" id="KW-1185">Reference proteome</keyword>
<evidence type="ECO:0000313" key="1">
    <source>
        <dbReference type="EMBL" id="KAL1835082.1"/>
    </source>
</evidence>
<name>A0ABR3V0C2_9PEZI</name>
<organism evidence="1 2">
    <name type="scientific">Phialemonium thermophilum</name>
    <dbReference type="NCBI Taxonomy" id="223376"/>
    <lineage>
        <taxon>Eukaryota</taxon>
        <taxon>Fungi</taxon>
        <taxon>Dikarya</taxon>
        <taxon>Ascomycota</taxon>
        <taxon>Pezizomycotina</taxon>
        <taxon>Sordariomycetes</taxon>
        <taxon>Sordariomycetidae</taxon>
        <taxon>Cephalothecales</taxon>
        <taxon>Cephalothecaceae</taxon>
        <taxon>Phialemonium</taxon>
    </lineage>
</organism>
<sequence>MAWDRGDGKYSIDTKEGVTLIGNHPQPSPTLRRIDTIQSGDGAQDTRAVLLLHDRQLVPDLGLGHHLVAAPLRIRPLGLLSALGPDRRAARRRRRR</sequence>
<dbReference type="EMBL" id="JAZHXJ010003547">
    <property type="protein sequence ID" value="KAL1835082.1"/>
    <property type="molecule type" value="Genomic_DNA"/>
</dbReference>
<gene>
    <name evidence="1" type="ORF">VTK73DRAFT_6302</name>
</gene>
<comment type="caution">
    <text evidence="1">The sequence shown here is derived from an EMBL/GenBank/DDBJ whole genome shotgun (WGS) entry which is preliminary data.</text>
</comment>
<reference evidence="1 2" key="1">
    <citation type="journal article" date="2024" name="Commun. Biol.">
        <title>Comparative genomic analysis of thermophilic fungi reveals convergent evolutionary adaptations and gene losses.</title>
        <authorList>
            <person name="Steindorff A.S."/>
            <person name="Aguilar-Pontes M.V."/>
            <person name="Robinson A.J."/>
            <person name="Andreopoulos B."/>
            <person name="LaButti K."/>
            <person name="Kuo A."/>
            <person name="Mondo S."/>
            <person name="Riley R."/>
            <person name="Otillar R."/>
            <person name="Haridas S."/>
            <person name="Lipzen A."/>
            <person name="Grimwood J."/>
            <person name="Schmutz J."/>
            <person name="Clum A."/>
            <person name="Reid I.D."/>
            <person name="Moisan M.C."/>
            <person name="Butler G."/>
            <person name="Nguyen T.T.M."/>
            <person name="Dewar K."/>
            <person name="Conant G."/>
            <person name="Drula E."/>
            <person name="Henrissat B."/>
            <person name="Hansel C."/>
            <person name="Singer S."/>
            <person name="Hutchinson M.I."/>
            <person name="de Vries R.P."/>
            <person name="Natvig D.O."/>
            <person name="Powell A.J."/>
            <person name="Tsang A."/>
            <person name="Grigoriev I.V."/>
        </authorList>
    </citation>
    <scope>NUCLEOTIDE SEQUENCE [LARGE SCALE GENOMIC DNA]</scope>
    <source>
        <strain evidence="1 2">ATCC 24622</strain>
    </source>
</reference>
<proteinExistence type="predicted"/>
<protein>
    <submittedName>
        <fullName evidence="1">Uncharacterized protein</fullName>
    </submittedName>
</protein>